<dbReference type="GO" id="GO:0004386">
    <property type="term" value="F:helicase activity"/>
    <property type="evidence" value="ECO:0007669"/>
    <property type="project" value="UniProtKB-KW"/>
</dbReference>
<dbReference type="InterPro" id="IPR027417">
    <property type="entry name" value="P-loop_NTPase"/>
</dbReference>
<keyword evidence="2" id="KW-0378">Hydrolase</keyword>
<accession>A0A1S4E8N3</accession>
<sequence>MGRNEMIRKRNTVLKINRKQEKKDRIREKHFEKKTLRYKRPLLKVEESFRKLEKAKHVDKLKTLIHQNVRVNTKFMHKYHLDLFGTQPISCNRKRTDSLASNGELYQEHVNTDENTNIWYIPQEDALCFHLDEYIQTLTAEKIDRVTSHVQSEMKESYQNYLNMSIGDLLDRDLNINSRTEEPSSSSLADHMDYINTACTASNISAEKQTALCDLIDRNQVIVVGSSRDDLNAFTQVPLLLLGHLLNSDSPTQARIVCSTPHQLTAQLAAKSLTKHLHSIVDLDVGFKKKNSPDCTNPILFCTNDHLMYYILDHLALTQVSHIILDRAQHRNDMFDLILLYLRLVLLPRRPDLKLIILSSPMFMEIFAKNFEIPYLKLSKVRKSNPVLYLENILKETR</sequence>
<dbReference type="PANTHER" id="PTHR18934:SF99">
    <property type="entry name" value="ATP-DEPENDENT RNA HELICASE DHX37-RELATED"/>
    <property type="match status" value="1"/>
</dbReference>
<reference evidence="6" key="1">
    <citation type="submission" date="2025-08" db="UniProtKB">
        <authorList>
            <consortium name="RefSeq"/>
        </authorList>
    </citation>
    <scope>IDENTIFICATION</scope>
</reference>
<keyword evidence="3" id="KW-0347">Helicase</keyword>
<protein>
    <submittedName>
        <fullName evidence="6">DExH-box ATP-dependent RNA helicase DExH5, mitochondrial-like isoform X1</fullName>
    </submittedName>
</protein>
<dbReference type="GO" id="GO:0003723">
    <property type="term" value="F:RNA binding"/>
    <property type="evidence" value="ECO:0007669"/>
    <property type="project" value="TreeGrafter"/>
</dbReference>
<dbReference type="GO" id="GO:0016787">
    <property type="term" value="F:hydrolase activity"/>
    <property type="evidence" value="ECO:0007669"/>
    <property type="project" value="UniProtKB-KW"/>
</dbReference>
<evidence type="ECO:0000313" key="6">
    <source>
        <dbReference type="RefSeq" id="XP_017298547.1"/>
    </source>
</evidence>
<dbReference type="SUPFAM" id="SSF52540">
    <property type="entry name" value="P-loop containing nucleoside triphosphate hydrolases"/>
    <property type="match status" value="1"/>
</dbReference>
<dbReference type="PaxDb" id="121845-A0A1S4E8N3"/>
<evidence type="ECO:0000256" key="4">
    <source>
        <dbReference type="ARBA" id="ARBA00022840"/>
    </source>
</evidence>
<dbReference type="KEGG" id="dci:103506866"/>
<keyword evidence="5" id="KW-1185">Reference proteome</keyword>
<gene>
    <name evidence="6" type="primary">LOC103506866</name>
</gene>
<dbReference type="PANTHER" id="PTHR18934">
    <property type="entry name" value="ATP-DEPENDENT RNA HELICASE"/>
    <property type="match status" value="1"/>
</dbReference>
<dbReference type="GO" id="GO:0005524">
    <property type="term" value="F:ATP binding"/>
    <property type="evidence" value="ECO:0007669"/>
    <property type="project" value="UniProtKB-KW"/>
</dbReference>
<keyword evidence="4" id="KW-0067">ATP-binding</keyword>
<dbReference type="GeneID" id="103506866"/>
<proteinExistence type="predicted"/>
<dbReference type="Gene3D" id="3.40.50.300">
    <property type="entry name" value="P-loop containing nucleotide triphosphate hydrolases"/>
    <property type="match status" value="1"/>
</dbReference>
<dbReference type="AlphaFoldDB" id="A0A1S4E8N3"/>
<dbReference type="RefSeq" id="XP_017298547.1">
    <property type="nucleotide sequence ID" value="XM_017443058.2"/>
</dbReference>
<dbReference type="STRING" id="121845.A0A1S4E8N3"/>
<dbReference type="Proteomes" id="UP000079169">
    <property type="component" value="Unplaced"/>
</dbReference>
<evidence type="ECO:0000256" key="3">
    <source>
        <dbReference type="ARBA" id="ARBA00022806"/>
    </source>
</evidence>
<evidence type="ECO:0000256" key="1">
    <source>
        <dbReference type="ARBA" id="ARBA00022741"/>
    </source>
</evidence>
<name>A0A1S4E8N3_DIACI</name>
<evidence type="ECO:0000313" key="5">
    <source>
        <dbReference type="Proteomes" id="UP000079169"/>
    </source>
</evidence>
<keyword evidence="1" id="KW-0547">Nucleotide-binding</keyword>
<organism evidence="5 6">
    <name type="scientific">Diaphorina citri</name>
    <name type="common">Asian citrus psyllid</name>
    <dbReference type="NCBI Taxonomy" id="121845"/>
    <lineage>
        <taxon>Eukaryota</taxon>
        <taxon>Metazoa</taxon>
        <taxon>Ecdysozoa</taxon>
        <taxon>Arthropoda</taxon>
        <taxon>Hexapoda</taxon>
        <taxon>Insecta</taxon>
        <taxon>Pterygota</taxon>
        <taxon>Neoptera</taxon>
        <taxon>Paraneoptera</taxon>
        <taxon>Hemiptera</taxon>
        <taxon>Sternorrhyncha</taxon>
        <taxon>Psylloidea</taxon>
        <taxon>Psyllidae</taxon>
        <taxon>Diaphorininae</taxon>
        <taxon>Diaphorina</taxon>
    </lineage>
</organism>
<evidence type="ECO:0000256" key="2">
    <source>
        <dbReference type="ARBA" id="ARBA00022801"/>
    </source>
</evidence>